<organism evidence="1 2">
    <name type="scientific">Portunus trituberculatus</name>
    <name type="common">Swimming crab</name>
    <name type="synonym">Neptunus trituberculatus</name>
    <dbReference type="NCBI Taxonomy" id="210409"/>
    <lineage>
        <taxon>Eukaryota</taxon>
        <taxon>Metazoa</taxon>
        <taxon>Ecdysozoa</taxon>
        <taxon>Arthropoda</taxon>
        <taxon>Crustacea</taxon>
        <taxon>Multicrustacea</taxon>
        <taxon>Malacostraca</taxon>
        <taxon>Eumalacostraca</taxon>
        <taxon>Eucarida</taxon>
        <taxon>Decapoda</taxon>
        <taxon>Pleocyemata</taxon>
        <taxon>Brachyura</taxon>
        <taxon>Eubrachyura</taxon>
        <taxon>Portunoidea</taxon>
        <taxon>Portunidae</taxon>
        <taxon>Portuninae</taxon>
        <taxon>Portunus</taxon>
    </lineage>
</organism>
<protein>
    <submittedName>
        <fullName evidence="1">Uncharacterized protein</fullName>
    </submittedName>
</protein>
<gene>
    <name evidence="1" type="ORF">E2C01_076644</name>
</gene>
<name>A0A5B7IDQ6_PORTR</name>
<reference evidence="1 2" key="1">
    <citation type="submission" date="2019-05" db="EMBL/GenBank/DDBJ databases">
        <title>Another draft genome of Portunus trituberculatus and its Hox gene families provides insights of decapod evolution.</title>
        <authorList>
            <person name="Jeong J.-H."/>
            <person name="Song I."/>
            <person name="Kim S."/>
            <person name="Choi T."/>
            <person name="Kim D."/>
            <person name="Ryu S."/>
            <person name="Kim W."/>
        </authorList>
    </citation>
    <scope>NUCLEOTIDE SEQUENCE [LARGE SCALE GENOMIC DNA]</scope>
    <source>
        <tissue evidence="1">Muscle</tissue>
    </source>
</reference>
<comment type="caution">
    <text evidence="1">The sequence shown here is derived from an EMBL/GenBank/DDBJ whole genome shotgun (WGS) entry which is preliminary data.</text>
</comment>
<sequence length="120" mass="12865">MGAFPRWQPTGELNVNPVSSFRVAHVGEVLRVLSPASLAQLRMWGTAMKTGVRSLGYACILSCRETRRGEMANDLVNSADENVIATSTSQAVSPVSEDVVAVSIRGAASSVPDRLDLFMQ</sequence>
<accession>A0A5B7IDQ6</accession>
<keyword evidence="2" id="KW-1185">Reference proteome</keyword>
<evidence type="ECO:0000313" key="2">
    <source>
        <dbReference type="Proteomes" id="UP000324222"/>
    </source>
</evidence>
<proteinExistence type="predicted"/>
<dbReference type="AlphaFoldDB" id="A0A5B7IDQ6"/>
<dbReference type="Proteomes" id="UP000324222">
    <property type="component" value="Unassembled WGS sequence"/>
</dbReference>
<evidence type="ECO:0000313" key="1">
    <source>
        <dbReference type="EMBL" id="MPC82002.1"/>
    </source>
</evidence>
<dbReference type="EMBL" id="VSRR010058623">
    <property type="protein sequence ID" value="MPC82002.1"/>
    <property type="molecule type" value="Genomic_DNA"/>
</dbReference>